<evidence type="ECO:0000313" key="1">
    <source>
        <dbReference type="EMBL" id="CAL4119824.1"/>
    </source>
</evidence>
<dbReference type="AlphaFoldDB" id="A0AAV2RAZ5"/>
<proteinExistence type="predicted"/>
<gene>
    <name evidence="1" type="ORF">MNOR_LOCUS21791</name>
</gene>
<organism evidence="1 2">
    <name type="scientific">Meganyctiphanes norvegica</name>
    <name type="common">Northern krill</name>
    <name type="synonym">Thysanopoda norvegica</name>
    <dbReference type="NCBI Taxonomy" id="48144"/>
    <lineage>
        <taxon>Eukaryota</taxon>
        <taxon>Metazoa</taxon>
        <taxon>Ecdysozoa</taxon>
        <taxon>Arthropoda</taxon>
        <taxon>Crustacea</taxon>
        <taxon>Multicrustacea</taxon>
        <taxon>Malacostraca</taxon>
        <taxon>Eumalacostraca</taxon>
        <taxon>Eucarida</taxon>
        <taxon>Euphausiacea</taxon>
        <taxon>Euphausiidae</taxon>
        <taxon>Meganyctiphanes</taxon>
    </lineage>
</organism>
<evidence type="ECO:0000313" key="2">
    <source>
        <dbReference type="Proteomes" id="UP001497623"/>
    </source>
</evidence>
<sequence>MVNILLLNLLNRYLNHSLHLTTLSQKTVQFVLSEKVMSKKYKVPVDALPEKEWERNKDIPHRFDEIRPPDWVEVKEVIKTQRELEAEHEKIKPKPPKDSEDEFFVASRSKRHHPSPNRPEYNKMANYGHASETTSSMDSVTKGMIGFGLGETPWKHEYHNKFNKIKSNKNHEINFKGKFRENTEPLKTYPKERHPKSLYIPPPDYTDDEAVQGIRSPAQKYYYEKLLLEGIPDLIPRPKLLRRNHRFAYGEEFEYHEEPHVQGYEHDGNVEYVDHYAEIDGTEGYYADEYPPYYDTQYQENVDWYTEDIETSN</sequence>
<keyword evidence="2" id="KW-1185">Reference proteome</keyword>
<comment type="caution">
    <text evidence="1">The sequence shown here is derived from an EMBL/GenBank/DDBJ whole genome shotgun (WGS) entry which is preliminary data.</text>
</comment>
<reference evidence="1 2" key="1">
    <citation type="submission" date="2024-05" db="EMBL/GenBank/DDBJ databases">
        <authorList>
            <person name="Wallberg A."/>
        </authorList>
    </citation>
    <scope>NUCLEOTIDE SEQUENCE [LARGE SCALE GENOMIC DNA]</scope>
</reference>
<accession>A0AAV2RAZ5</accession>
<name>A0AAV2RAZ5_MEGNR</name>
<dbReference type="Proteomes" id="UP001497623">
    <property type="component" value="Unassembled WGS sequence"/>
</dbReference>
<protein>
    <submittedName>
        <fullName evidence="1">Uncharacterized protein</fullName>
    </submittedName>
</protein>
<dbReference type="EMBL" id="CAXKWB010017792">
    <property type="protein sequence ID" value="CAL4119824.1"/>
    <property type="molecule type" value="Genomic_DNA"/>
</dbReference>